<evidence type="ECO:0008006" key="4">
    <source>
        <dbReference type="Google" id="ProtNLM"/>
    </source>
</evidence>
<name>A0A4R3MFN0_9BURK</name>
<dbReference type="Proteomes" id="UP000295525">
    <property type="component" value="Unassembled WGS sequence"/>
</dbReference>
<gene>
    <name evidence="2" type="ORF">EDC26_102372</name>
</gene>
<keyword evidence="1" id="KW-0732">Signal</keyword>
<dbReference type="EMBL" id="SMAJ01000002">
    <property type="protein sequence ID" value="TCT10415.1"/>
    <property type="molecule type" value="Genomic_DNA"/>
</dbReference>
<accession>A0A4R3MFN0</accession>
<protein>
    <recommendedName>
        <fullName evidence="4">Lipoprotein</fullName>
    </recommendedName>
</protein>
<feature type="chain" id="PRO_5020811847" description="Lipoprotein" evidence="1">
    <location>
        <begin position="21"/>
        <end position="132"/>
    </location>
</feature>
<feature type="signal peptide" evidence="1">
    <location>
        <begin position="1"/>
        <end position="20"/>
    </location>
</feature>
<dbReference type="RefSeq" id="WP_132579988.1">
    <property type="nucleotide sequence ID" value="NZ_SMAJ01000002.1"/>
</dbReference>
<evidence type="ECO:0000313" key="2">
    <source>
        <dbReference type="EMBL" id="TCT10415.1"/>
    </source>
</evidence>
<organism evidence="2 3">
    <name type="scientific">Paralcaligenes ureilyticus</name>
    <dbReference type="NCBI Taxonomy" id="627131"/>
    <lineage>
        <taxon>Bacteria</taxon>
        <taxon>Pseudomonadati</taxon>
        <taxon>Pseudomonadota</taxon>
        <taxon>Betaproteobacteria</taxon>
        <taxon>Burkholderiales</taxon>
        <taxon>Alcaligenaceae</taxon>
        <taxon>Paralcaligenes</taxon>
    </lineage>
</organism>
<sequence length="132" mass="14147">MRTLVFGLAAAALLSGCAIGIQPGQSPSVSYTVARDYQTVYSRAEDQADQCLRGKNAYTVQATLNRDARSGVVAVVAPLGAAVVARTELKAVDAQHTQVSQIVWGRTPWDRAALDAMQESVRLDTTVCFAYK</sequence>
<dbReference type="OrthoDB" id="8685129at2"/>
<comment type="caution">
    <text evidence="2">The sequence shown here is derived from an EMBL/GenBank/DDBJ whole genome shotgun (WGS) entry which is preliminary data.</text>
</comment>
<proteinExistence type="predicted"/>
<evidence type="ECO:0000256" key="1">
    <source>
        <dbReference type="SAM" id="SignalP"/>
    </source>
</evidence>
<keyword evidence="3" id="KW-1185">Reference proteome</keyword>
<reference evidence="2 3" key="1">
    <citation type="submission" date="2019-03" db="EMBL/GenBank/DDBJ databases">
        <title>Genomic Encyclopedia of Type Strains, Phase IV (KMG-IV): sequencing the most valuable type-strain genomes for metagenomic binning, comparative biology and taxonomic classification.</title>
        <authorList>
            <person name="Goeker M."/>
        </authorList>
    </citation>
    <scope>NUCLEOTIDE SEQUENCE [LARGE SCALE GENOMIC DNA]</scope>
    <source>
        <strain evidence="2 3">DSM 24591</strain>
    </source>
</reference>
<dbReference type="NCBIfam" id="NF046053">
    <property type="entry name" value="lipo_BPTD_2524"/>
    <property type="match status" value="1"/>
</dbReference>
<dbReference type="PROSITE" id="PS51257">
    <property type="entry name" value="PROKAR_LIPOPROTEIN"/>
    <property type="match status" value="1"/>
</dbReference>
<evidence type="ECO:0000313" key="3">
    <source>
        <dbReference type="Proteomes" id="UP000295525"/>
    </source>
</evidence>
<dbReference type="AlphaFoldDB" id="A0A4R3MFN0"/>